<keyword evidence="2" id="KW-0238">DNA-binding</keyword>
<dbReference type="InterPro" id="IPR028082">
    <property type="entry name" value="Peripla_BP_I"/>
</dbReference>
<dbReference type="SMART" id="SM00354">
    <property type="entry name" value="HTH_LACI"/>
    <property type="match status" value="1"/>
</dbReference>
<dbReference type="PROSITE" id="PS50932">
    <property type="entry name" value="HTH_LACI_2"/>
    <property type="match status" value="1"/>
</dbReference>
<dbReference type="InterPro" id="IPR010982">
    <property type="entry name" value="Lambda_DNA-bd_dom_sf"/>
</dbReference>
<evidence type="ECO:0000256" key="1">
    <source>
        <dbReference type="ARBA" id="ARBA00023015"/>
    </source>
</evidence>
<keyword evidence="1" id="KW-0805">Transcription regulation</keyword>
<evidence type="ECO:0000256" key="3">
    <source>
        <dbReference type="ARBA" id="ARBA00023163"/>
    </source>
</evidence>
<keyword evidence="3" id="KW-0804">Transcription</keyword>
<dbReference type="PROSITE" id="PS00356">
    <property type="entry name" value="HTH_LACI_1"/>
    <property type="match status" value="1"/>
</dbReference>
<organism evidence="5 6">
    <name type="scientific">Puniceibacterium sediminis</name>
    <dbReference type="NCBI Taxonomy" id="1608407"/>
    <lineage>
        <taxon>Bacteria</taxon>
        <taxon>Pseudomonadati</taxon>
        <taxon>Pseudomonadota</taxon>
        <taxon>Alphaproteobacteria</taxon>
        <taxon>Rhodobacterales</taxon>
        <taxon>Paracoccaceae</taxon>
        <taxon>Puniceibacterium</taxon>
    </lineage>
</organism>
<dbReference type="SUPFAM" id="SSF53822">
    <property type="entry name" value="Periplasmic binding protein-like I"/>
    <property type="match status" value="1"/>
</dbReference>
<dbReference type="CDD" id="cd01392">
    <property type="entry name" value="HTH_LacI"/>
    <property type="match status" value="1"/>
</dbReference>
<dbReference type="GO" id="GO:0000976">
    <property type="term" value="F:transcription cis-regulatory region binding"/>
    <property type="evidence" value="ECO:0007669"/>
    <property type="project" value="TreeGrafter"/>
</dbReference>
<dbReference type="Proteomes" id="UP000198417">
    <property type="component" value="Unassembled WGS sequence"/>
</dbReference>
<accession>A0A238WHE8</accession>
<keyword evidence="6" id="KW-1185">Reference proteome</keyword>
<dbReference type="PANTHER" id="PTHR30146:SF153">
    <property type="entry name" value="LACTOSE OPERON REPRESSOR"/>
    <property type="match status" value="1"/>
</dbReference>
<sequence>MDDAKQRDKSRPTIKDVAVEARVSVGTASAVLNGRANVARETRDHVEAVMKRMGYEPKSAARAMRRNLVSSIGLIVPDLRNSFFSQVAEGVQRGIAGHDILMTLCLSWAESEREEYFAQLLRSQRLDGVVYLSGTGLPSTSLLELTKTGTVVFVDEVLPGVDCPSVCSDNRRGAREVARCVLDAGHTEIAVIEGPRRLWTADQRLSGFREAISSCGLDPDKMRYLLGDYTEKSGYQAAAELFSGEEGNWPTAVICANDQMALGVLDFCGEAGISVPQAVSVTGFDDIAEARRTRPTLTTVSQPGFDMGRAAAHLLLHSIGVRAEPPERCDFDTNVRIRGSVSKPPK</sequence>
<evidence type="ECO:0000256" key="2">
    <source>
        <dbReference type="ARBA" id="ARBA00023125"/>
    </source>
</evidence>
<feature type="domain" description="HTH lacI-type" evidence="4">
    <location>
        <begin position="12"/>
        <end position="66"/>
    </location>
</feature>
<dbReference type="RefSeq" id="WP_089270039.1">
    <property type="nucleotide sequence ID" value="NZ_FZNN01000006.1"/>
</dbReference>
<gene>
    <name evidence="5" type="ORF">SAMN06265370_1068</name>
</gene>
<dbReference type="InterPro" id="IPR000843">
    <property type="entry name" value="HTH_LacI"/>
</dbReference>
<reference evidence="5 6" key="1">
    <citation type="submission" date="2017-06" db="EMBL/GenBank/DDBJ databases">
        <authorList>
            <person name="Kim H.J."/>
            <person name="Triplett B.A."/>
        </authorList>
    </citation>
    <scope>NUCLEOTIDE SEQUENCE [LARGE SCALE GENOMIC DNA]</scope>
    <source>
        <strain evidence="5 6">DSM 29052</strain>
    </source>
</reference>
<dbReference type="SUPFAM" id="SSF47413">
    <property type="entry name" value="lambda repressor-like DNA-binding domains"/>
    <property type="match status" value="1"/>
</dbReference>
<protein>
    <submittedName>
        <fullName evidence="5">Transcriptional regulator, LacI family</fullName>
    </submittedName>
</protein>
<proteinExistence type="predicted"/>
<dbReference type="GO" id="GO:0003700">
    <property type="term" value="F:DNA-binding transcription factor activity"/>
    <property type="evidence" value="ECO:0007669"/>
    <property type="project" value="TreeGrafter"/>
</dbReference>
<evidence type="ECO:0000259" key="4">
    <source>
        <dbReference type="PROSITE" id="PS50932"/>
    </source>
</evidence>
<dbReference type="AlphaFoldDB" id="A0A238WHE8"/>
<dbReference type="EMBL" id="FZNN01000006">
    <property type="protein sequence ID" value="SNR46006.1"/>
    <property type="molecule type" value="Genomic_DNA"/>
</dbReference>
<dbReference type="CDD" id="cd06267">
    <property type="entry name" value="PBP1_LacI_sugar_binding-like"/>
    <property type="match status" value="1"/>
</dbReference>
<dbReference type="Pfam" id="PF00356">
    <property type="entry name" value="LacI"/>
    <property type="match status" value="1"/>
</dbReference>
<dbReference type="PANTHER" id="PTHR30146">
    <property type="entry name" value="LACI-RELATED TRANSCRIPTIONAL REPRESSOR"/>
    <property type="match status" value="1"/>
</dbReference>
<dbReference type="Gene3D" id="1.10.260.40">
    <property type="entry name" value="lambda repressor-like DNA-binding domains"/>
    <property type="match status" value="1"/>
</dbReference>
<dbReference type="Gene3D" id="3.40.50.2300">
    <property type="match status" value="2"/>
</dbReference>
<name>A0A238WHE8_9RHOB</name>
<evidence type="ECO:0000313" key="6">
    <source>
        <dbReference type="Proteomes" id="UP000198417"/>
    </source>
</evidence>
<dbReference type="Pfam" id="PF13377">
    <property type="entry name" value="Peripla_BP_3"/>
    <property type="match status" value="1"/>
</dbReference>
<dbReference type="InterPro" id="IPR046335">
    <property type="entry name" value="LacI/GalR-like_sensor"/>
</dbReference>
<dbReference type="OrthoDB" id="234496at2"/>
<evidence type="ECO:0000313" key="5">
    <source>
        <dbReference type="EMBL" id="SNR46006.1"/>
    </source>
</evidence>